<dbReference type="EC" id="2.7.7.65" evidence="1"/>
<dbReference type="RefSeq" id="WP_400882453.1">
    <property type="nucleotide sequence ID" value="NZ_JBIWXY010000002.1"/>
</dbReference>
<feature type="domain" description="GGDEF" evidence="4">
    <location>
        <begin position="464"/>
        <end position="596"/>
    </location>
</feature>
<keyword evidence="3" id="KW-0175">Coiled coil</keyword>
<dbReference type="EMBL" id="JBIWXY010000002">
    <property type="protein sequence ID" value="MFJ5446676.1"/>
    <property type="molecule type" value="Genomic_DNA"/>
</dbReference>
<sequence>MQAPASAIEIARQTLIQLSSRKIPPTPDNFRIVYDEIAGVKSIDQANELANALNEVLLVAGVQSPKCLAAAQAIKQSVDAGNWTRFKEQLGNLLPQAGAKEEVTWPTALRHLLKQLEASHKGVTLSRKREGLQRLLTNFEQDPALPQKVHALASSWGAGISEDLVEDAPPLDPTGQPTFSAPTESEREPARVYYARIADHWRNMLMRTIKLIVIPQLAAWPEMAQKAEALLEDIRIAYAENDVLKQAETLKSVLFTLEMHGDTQQRTHEGLLQLLRLLTTSMNELVMEDQWLHGQTMIVQELLQRQLSLDMLYDAESSLKELIFKQGQLKPRLLDARDSMKKMAEVFVGRLADLVDSTNEYQEKIDHYKQKITAAEDIVELNALIDRMLEDTRSISFNIRQSREILTETQQRVIESERLVQELTAKLEHVNEVAHEDFLTGTLNRRGMEQALEREFDRANRHATRLSLAMMDIDHFKHLNDQLGHATGDKALVHLSKVIKESLRSTDVLARYGGEEFIIILPGTGEAEAVEIMKRAQRDLTRNFFMLNNERVLITFSAGVAEREQDELAEALLPRADRALYHAKQAGRNLVIGAADIAS</sequence>
<dbReference type="Gene3D" id="3.30.70.270">
    <property type="match status" value="1"/>
</dbReference>
<evidence type="ECO:0000256" key="3">
    <source>
        <dbReference type="SAM" id="Coils"/>
    </source>
</evidence>
<comment type="catalytic activity">
    <reaction evidence="2">
        <text>2 GTP = 3',3'-c-di-GMP + 2 diphosphate</text>
        <dbReference type="Rhea" id="RHEA:24898"/>
        <dbReference type="ChEBI" id="CHEBI:33019"/>
        <dbReference type="ChEBI" id="CHEBI:37565"/>
        <dbReference type="ChEBI" id="CHEBI:58805"/>
        <dbReference type="EC" id="2.7.7.65"/>
    </reaction>
</comment>
<evidence type="ECO:0000259" key="4">
    <source>
        <dbReference type="PROSITE" id="PS50887"/>
    </source>
</evidence>
<comment type="caution">
    <text evidence="5">The sequence shown here is derived from an EMBL/GenBank/DDBJ whole genome shotgun (WGS) entry which is preliminary data.</text>
</comment>
<evidence type="ECO:0000313" key="5">
    <source>
        <dbReference type="EMBL" id="MFJ5446676.1"/>
    </source>
</evidence>
<dbReference type="CDD" id="cd01949">
    <property type="entry name" value="GGDEF"/>
    <property type="match status" value="1"/>
</dbReference>
<evidence type="ECO:0000256" key="2">
    <source>
        <dbReference type="ARBA" id="ARBA00034247"/>
    </source>
</evidence>
<keyword evidence="6" id="KW-1185">Reference proteome</keyword>
<dbReference type="PANTHER" id="PTHR45138:SF9">
    <property type="entry name" value="DIGUANYLATE CYCLASE DGCM-RELATED"/>
    <property type="match status" value="1"/>
</dbReference>
<name>A0ABW8GMN6_9PROT</name>
<reference evidence="5 6" key="1">
    <citation type="submission" date="2024-11" db="EMBL/GenBank/DDBJ databases">
        <authorList>
            <person name="Kaparullina E.N."/>
            <person name="Delegan Y.A."/>
            <person name="Doronina N.V."/>
        </authorList>
    </citation>
    <scope>NUCLEOTIDE SEQUENCE [LARGE SCALE GENOMIC DNA]</scope>
    <source>
        <strain evidence="5 6">7sh_L</strain>
    </source>
</reference>
<accession>A0ABW8GMN6</accession>
<gene>
    <name evidence="5" type="ORF">ACIKP9_10600</name>
</gene>
<evidence type="ECO:0000256" key="1">
    <source>
        <dbReference type="ARBA" id="ARBA00012528"/>
    </source>
</evidence>
<dbReference type="InterPro" id="IPR050469">
    <property type="entry name" value="Diguanylate_Cyclase"/>
</dbReference>
<dbReference type="InterPro" id="IPR029787">
    <property type="entry name" value="Nucleotide_cyclase"/>
</dbReference>
<dbReference type="InterPro" id="IPR043128">
    <property type="entry name" value="Rev_trsase/Diguanyl_cyclase"/>
</dbReference>
<dbReference type="Pfam" id="PF00990">
    <property type="entry name" value="GGDEF"/>
    <property type="match status" value="1"/>
</dbReference>
<proteinExistence type="predicted"/>
<dbReference type="SUPFAM" id="SSF55073">
    <property type="entry name" value="Nucleotide cyclase"/>
    <property type="match status" value="1"/>
</dbReference>
<protein>
    <recommendedName>
        <fullName evidence="1">diguanylate cyclase</fullName>
        <ecNumber evidence="1">2.7.7.65</ecNumber>
    </recommendedName>
</protein>
<dbReference type="PANTHER" id="PTHR45138">
    <property type="entry name" value="REGULATORY COMPONENTS OF SENSORY TRANSDUCTION SYSTEM"/>
    <property type="match status" value="1"/>
</dbReference>
<dbReference type="SMART" id="SM00267">
    <property type="entry name" value="GGDEF"/>
    <property type="match status" value="1"/>
</dbReference>
<organism evidence="5 6">
    <name type="scientific">Methylobacillus methanolivorans</name>
    <dbReference type="NCBI Taxonomy" id="1848927"/>
    <lineage>
        <taxon>Bacteria</taxon>
        <taxon>Pseudomonadati</taxon>
        <taxon>Pseudomonadota</taxon>
        <taxon>Betaproteobacteria</taxon>
        <taxon>Nitrosomonadales</taxon>
        <taxon>Methylophilaceae</taxon>
        <taxon>Methylobacillus</taxon>
    </lineage>
</organism>
<evidence type="ECO:0000313" key="6">
    <source>
        <dbReference type="Proteomes" id="UP001617669"/>
    </source>
</evidence>
<dbReference type="PROSITE" id="PS50887">
    <property type="entry name" value="GGDEF"/>
    <property type="match status" value="1"/>
</dbReference>
<dbReference type="InterPro" id="IPR000160">
    <property type="entry name" value="GGDEF_dom"/>
</dbReference>
<feature type="coiled-coil region" evidence="3">
    <location>
        <begin position="351"/>
        <end position="378"/>
    </location>
</feature>
<dbReference type="Proteomes" id="UP001617669">
    <property type="component" value="Unassembled WGS sequence"/>
</dbReference>
<dbReference type="NCBIfam" id="TIGR00254">
    <property type="entry name" value="GGDEF"/>
    <property type="match status" value="1"/>
</dbReference>